<keyword evidence="2" id="KW-0285">Flavoprotein</keyword>
<organism evidence="7 8">
    <name type="scientific">Stachybotrys chlorohalonatus (strain IBT 40285)</name>
    <dbReference type="NCBI Taxonomy" id="1283841"/>
    <lineage>
        <taxon>Eukaryota</taxon>
        <taxon>Fungi</taxon>
        <taxon>Dikarya</taxon>
        <taxon>Ascomycota</taxon>
        <taxon>Pezizomycotina</taxon>
        <taxon>Sordariomycetes</taxon>
        <taxon>Hypocreomycetidae</taxon>
        <taxon>Hypocreales</taxon>
        <taxon>Stachybotryaceae</taxon>
        <taxon>Stachybotrys</taxon>
    </lineage>
</organism>
<evidence type="ECO:0000313" key="8">
    <source>
        <dbReference type="Proteomes" id="UP000028524"/>
    </source>
</evidence>
<protein>
    <recommendedName>
        <fullName evidence="6">FAD-binding PCMH-type domain-containing protein</fullName>
    </recommendedName>
</protein>
<name>A0A084QG34_STAC4</name>
<evidence type="ECO:0000313" key="7">
    <source>
        <dbReference type="EMBL" id="KFA62919.1"/>
    </source>
</evidence>
<comment type="similarity">
    <text evidence="1">Belongs to the oxygen-dependent FAD-linked oxidoreductase family.</text>
</comment>
<keyword evidence="3" id="KW-0732">Signal</keyword>
<dbReference type="OrthoDB" id="415825at2759"/>
<dbReference type="InterPro" id="IPR012951">
    <property type="entry name" value="BBE"/>
</dbReference>
<gene>
    <name evidence="7" type="ORF">S40285_09070</name>
</gene>
<dbReference type="InterPro" id="IPR016164">
    <property type="entry name" value="FAD-linked_Oxase-like_C"/>
</dbReference>
<dbReference type="Gene3D" id="3.40.462.20">
    <property type="match status" value="1"/>
</dbReference>
<dbReference type="InParanoid" id="A0A084QG34"/>
<dbReference type="InterPro" id="IPR016166">
    <property type="entry name" value="FAD-bd_PCMH"/>
</dbReference>
<dbReference type="InterPro" id="IPR016169">
    <property type="entry name" value="FAD-bd_PCMH_sub2"/>
</dbReference>
<keyword evidence="4" id="KW-0274">FAD</keyword>
<dbReference type="AlphaFoldDB" id="A0A084QG34"/>
<dbReference type="Proteomes" id="UP000028524">
    <property type="component" value="Unassembled WGS sequence"/>
</dbReference>
<proteinExistence type="inferred from homology"/>
<dbReference type="GO" id="GO:0071949">
    <property type="term" value="F:FAD binding"/>
    <property type="evidence" value="ECO:0007669"/>
    <property type="project" value="InterPro"/>
</dbReference>
<sequence>TIALGGCSCPGLVGVTIGGGITNWLGVHGLLMDALLSVRLVTADGQIIEASEEANADLFWAIRGAGANFGIILSATYQLFPPTNDNEIVIVETTFAAQQNVSYYEALEVVTRTPVPELSLNAVTVWDETTNSSVILANFHYFGPQEEVIEILGPILDVGPVLYNIHTVPWSEYHHTTLFGFDEENCVPGLIHNPFGAVAINVSVSTLVRSFEVITQLFMDYPSTRTSSVTFHSYTPEAAAAVPADATAYGWRDALHYMYVLLTWTPGEDEEEAAAIAAGTQIRSDFAETSGYGGLAAYMNFAQGDETVEEIYGERNLPRLASLKATWDPENVFRYHFPLPTSYPETIEG</sequence>
<keyword evidence="5" id="KW-0560">Oxidoreductase</keyword>
<evidence type="ECO:0000259" key="6">
    <source>
        <dbReference type="PROSITE" id="PS51387"/>
    </source>
</evidence>
<keyword evidence="8" id="KW-1185">Reference proteome</keyword>
<dbReference type="PROSITE" id="PS51387">
    <property type="entry name" value="FAD_PCMH"/>
    <property type="match status" value="1"/>
</dbReference>
<dbReference type="Pfam" id="PF08031">
    <property type="entry name" value="BBE"/>
    <property type="match status" value="1"/>
</dbReference>
<dbReference type="InterPro" id="IPR036318">
    <property type="entry name" value="FAD-bd_PCMH-like_sf"/>
</dbReference>
<reference evidence="7 8" key="1">
    <citation type="journal article" date="2014" name="BMC Genomics">
        <title>Comparative genome sequencing reveals chemotype-specific gene clusters in the toxigenic black mold Stachybotrys.</title>
        <authorList>
            <person name="Semeiks J."/>
            <person name="Borek D."/>
            <person name="Otwinowski Z."/>
            <person name="Grishin N.V."/>
        </authorList>
    </citation>
    <scope>NUCLEOTIDE SEQUENCE [LARGE SCALE GENOMIC DNA]</scope>
    <source>
        <strain evidence="7 8">IBT 40285</strain>
    </source>
</reference>
<dbReference type="STRING" id="1283841.A0A084QG34"/>
<dbReference type="HOGENOM" id="CLU_018354_0_0_1"/>
<feature type="non-terminal residue" evidence="7">
    <location>
        <position position="1"/>
    </location>
</feature>
<evidence type="ECO:0000256" key="4">
    <source>
        <dbReference type="ARBA" id="ARBA00022827"/>
    </source>
</evidence>
<evidence type="ECO:0000256" key="5">
    <source>
        <dbReference type="ARBA" id="ARBA00023002"/>
    </source>
</evidence>
<dbReference type="PANTHER" id="PTHR42973:SF32">
    <property type="entry name" value="FAD-LINKED OXIDOREDUCTASE AFOF"/>
    <property type="match status" value="1"/>
</dbReference>
<feature type="domain" description="FAD-binding PCMH-type" evidence="6">
    <location>
        <begin position="1"/>
        <end position="82"/>
    </location>
</feature>
<evidence type="ECO:0000256" key="1">
    <source>
        <dbReference type="ARBA" id="ARBA00005466"/>
    </source>
</evidence>
<dbReference type="Gene3D" id="3.30.465.10">
    <property type="match status" value="1"/>
</dbReference>
<dbReference type="PANTHER" id="PTHR42973">
    <property type="entry name" value="BINDING OXIDOREDUCTASE, PUTATIVE (AFU_ORTHOLOGUE AFUA_1G17690)-RELATED"/>
    <property type="match status" value="1"/>
</dbReference>
<dbReference type="SUPFAM" id="SSF55103">
    <property type="entry name" value="FAD-linked oxidases, C-terminal domain"/>
    <property type="match status" value="1"/>
</dbReference>
<dbReference type="SUPFAM" id="SSF56176">
    <property type="entry name" value="FAD-binding/transporter-associated domain-like"/>
    <property type="match status" value="1"/>
</dbReference>
<evidence type="ECO:0000256" key="2">
    <source>
        <dbReference type="ARBA" id="ARBA00022630"/>
    </source>
</evidence>
<evidence type="ECO:0000256" key="3">
    <source>
        <dbReference type="ARBA" id="ARBA00022729"/>
    </source>
</evidence>
<accession>A0A084QG34</accession>
<dbReference type="GO" id="GO:0016491">
    <property type="term" value="F:oxidoreductase activity"/>
    <property type="evidence" value="ECO:0007669"/>
    <property type="project" value="UniProtKB-KW"/>
</dbReference>
<dbReference type="InterPro" id="IPR050416">
    <property type="entry name" value="FAD-linked_Oxidoreductase"/>
</dbReference>
<dbReference type="EMBL" id="KL660773">
    <property type="protein sequence ID" value="KFA62919.1"/>
    <property type="molecule type" value="Genomic_DNA"/>
</dbReference>